<dbReference type="InterPro" id="IPR004557">
    <property type="entry name" value="PrmC-related"/>
</dbReference>
<dbReference type="InterPro" id="IPR052190">
    <property type="entry name" value="Euk-Arch_PrmC-MTase"/>
</dbReference>
<evidence type="ECO:0000259" key="4">
    <source>
        <dbReference type="Pfam" id="PF05175"/>
    </source>
</evidence>
<keyword evidence="1 5" id="KW-0489">Methyltransferase</keyword>
<organism evidence="5 6">
    <name type="scientific">Mycolicibacterium peregrinum</name>
    <name type="common">Mycobacterium peregrinum</name>
    <dbReference type="NCBI Taxonomy" id="43304"/>
    <lineage>
        <taxon>Bacteria</taxon>
        <taxon>Bacillati</taxon>
        <taxon>Actinomycetota</taxon>
        <taxon>Actinomycetes</taxon>
        <taxon>Mycobacteriales</taxon>
        <taxon>Mycobacteriaceae</taxon>
        <taxon>Mycolicibacterium</taxon>
    </lineage>
</organism>
<dbReference type="CDD" id="cd02440">
    <property type="entry name" value="AdoMet_MTases"/>
    <property type="match status" value="1"/>
</dbReference>
<dbReference type="SUPFAM" id="SSF53335">
    <property type="entry name" value="S-adenosyl-L-methionine-dependent methyltransferases"/>
    <property type="match status" value="1"/>
</dbReference>
<dbReference type="GO" id="GO:0008757">
    <property type="term" value="F:S-adenosylmethionine-dependent methyltransferase activity"/>
    <property type="evidence" value="ECO:0007669"/>
    <property type="project" value="TreeGrafter"/>
</dbReference>
<dbReference type="EMBL" id="LZSO01000048">
    <property type="protein sequence ID" value="OBB22878.1"/>
    <property type="molecule type" value="Genomic_DNA"/>
</dbReference>
<dbReference type="GO" id="GO:0008276">
    <property type="term" value="F:protein methyltransferase activity"/>
    <property type="evidence" value="ECO:0007669"/>
    <property type="project" value="TreeGrafter"/>
</dbReference>
<dbReference type="RefSeq" id="WP_064937107.1">
    <property type="nucleotide sequence ID" value="NZ_LZSO01000048.1"/>
</dbReference>
<dbReference type="PANTHER" id="PTHR45875">
    <property type="entry name" value="METHYLTRANSFERASE N6AMT1"/>
    <property type="match status" value="1"/>
</dbReference>
<evidence type="ECO:0000256" key="1">
    <source>
        <dbReference type="ARBA" id="ARBA00022603"/>
    </source>
</evidence>
<proteinExistence type="predicted"/>
<dbReference type="STRING" id="43304.GCA_001403655_01340"/>
<evidence type="ECO:0000256" key="2">
    <source>
        <dbReference type="ARBA" id="ARBA00022679"/>
    </source>
</evidence>
<dbReference type="Proteomes" id="UP000093902">
    <property type="component" value="Unassembled WGS sequence"/>
</dbReference>
<keyword evidence="2" id="KW-0808">Transferase</keyword>
<dbReference type="Pfam" id="PF05175">
    <property type="entry name" value="MTS"/>
    <property type="match status" value="1"/>
</dbReference>
<keyword evidence="3" id="KW-0949">S-adenosyl-L-methionine</keyword>
<dbReference type="GO" id="GO:0032259">
    <property type="term" value="P:methylation"/>
    <property type="evidence" value="ECO:0007669"/>
    <property type="project" value="UniProtKB-KW"/>
</dbReference>
<protein>
    <submittedName>
        <fullName evidence="5">Methylase</fullName>
    </submittedName>
</protein>
<name>A0A1A0QLS3_MYCPR</name>
<dbReference type="InterPro" id="IPR029063">
    <property type="entry name" value="SAM-dependent_MTases_sf"/>
</dbReference>
<evidence type="ECO:0000313" key="6">
    <source>
        <dbReference type="Proteomes" id="UP000093902"/>
    </source>
</evidence>
<reference evidence="6" key="1">
    <citation type="submission" date="2016-06" db="EMBL/GenBank/DDBJ databases">
        <authorList>
            <person name="Sutton G."/>
            <person name="Brinkac L."/>
            <person name="Sanka R."/>
            <person name="Adams M."/>
            <person name="Lau E."/>
            <person name="Mehaffy C."/>
            <person name="Tameris M."/>
            <person name="Hatherill M."/>
            <person name="Hanekom W."/>
            <person name="Mahomed H."/>
            <person name="Mcshane H."/>
        </authorList>
    </citation>
    <scope>NUCLEOTIDE SEQUENCE [LARGE SCALE GENOMIC DNA]</scope>
    <source>
        <strain evidence="6">852002-51209_SCH5440388</strain>
    </source>
</reference>
<gene>
    <name evidence="5" type="ORF">A5792_04910</name>
</gene>
<comment type="caution">
    <text evidence="5">The sequence shown here is derived from an EMBL/GenBank/DDBJ whole genome shotgun (WGS) entry which is preliminary data.</text>
</comment>
<dbReference type="Gene3D" id="3.40.50.150">
    <property type="entry name" value="Vaccinia Virus protein VP39"/>
    <property type="match status" value="1"/>
</dbReference>
<dbReference type="AlphaFoldDB" id="A0A1A0QLS3"/>
<feature type="domain" description="Methyltransferase small" evidence="4">
    <location>
        <begin position="20"/>
        <end position="119"/>
    </location>
</feature>
<dbReference type="InterPro" id="IPR007848">
    <property type="entry name" value="Small_mtfrase_dom"/>
</dbReference>
<dbReference type="GO" id="GO:0035657">
    <property type="term" value="C:eRF1 methyltransferase complex"/>
    <property type="evidence" value="ECO:0007669"/>
    <property type="project" value="TreeGrafter"/>
</dbReference>
<accession>A0A1A0QLS3</accession>
<evidence type="ECO:0000256" key="3">
    <source>
        <dbReference type="ARBA" id="ARBA00022691"/>
    </source>
</evidence>
<sequence length="232" mass="24326">MTTAYKPAPHPIGTIVVADGVYAPQEDSQLLADVMEEAGLAVGRTVADLCTGSGVVAINAASQGASAVAAFDICQRAVRCARSNVLVHNVAVDVHLGSWARAAEFGPFDLITCNPPYVPHDPDDAALSGVAGPARAWDAGEDGRMVLDPLCAAAHDLLADGGSLLLVQSEFANPRKTLADLSAAGLDADIVAWQWVPFGPVLSSRAQWLEETGRLEPGRREEELLVIRADKP</sequence>
<evidence type="ECO:0000313" key="5">
    <source>
        <dbReference type="EMBL" id="OBB22878.1"/>
    </source>
</evidence>
<dbReference type="NCBIfam" id="TIGR00537">
    <property type="entry name" value="hemK_rel_arch"/>
    <property type="match status" value="1"/>
</dbReference>
<dbReference type="PANTHER" id="PTHR45875:SF1">
    <property type="entry name" value="METHYLTRANSFERASE N6AMT1"/>
    <property type="match status" value="1"/>
</dbReference>
<dbReference type="OrthoDB" id="8746524at2"/>